<keyword evidence="1" id="KW-0812">Transmembrane</keyword>
<evidence type="ECO:0000256" key="1">
    <source>
        <dbReference type="SAM" id="Phobius"/>
    </source>
</evidence>
<organism evidence="2">
    <name type="scientific">Myoviridae sp. ctk6V34</name>
    <dbReference type="NCBI Taxonomy" id="2825164"/>
    <lineage>
        <taxon>Viruses</taxon>
        <taxon>Duplodnaviria</taxon>
        <taxon>Heunggongvirae</taxon>
        <taxon>Uroviricota</taxon>
        <taxon>Caudoviricetes</taxon>
    </lineage>
</organism>
<accession>A0A8S5V3W6</accession>
<keyword evidence="1" id="KW-1133">Transmembrane helix</keyword>
<sequence>MKGVNEMYENYSLSDIAAATGDKNNTGWGGDWGAWIIIFLIFGIFGWGGNGFGGFGGNSGATDGYVLASDFANIERKLDGVNNGICDGFYAMNTGMLNGFGIINQAIMQNGYESRLATQGLGSQLASCCCDIREGIQANTTQGVMNTNAIQQQLAQCCCDNEKQAMQNRFDMAQYNCSTLQAIDKVGDRIIDYLAADKTQALRDENQALRFAASQTAQNAYLLQQLNPYPVPAYTVCNPRTGSYGYNNCNGCC</sequence>
<protein>
    <submittedName>
        <fullName evidence="2">Uncharacterized protein</fullName>
    </submittedName>
</protein>
<proteinExistence type="predicted"/>
<name>A0A8S5V3W6_9CAUD</name>
<feature type="transmembrane region" description="Helical" evidence="1">
    <location>
        <begin position="32"/>
        <end position="49"/>
    </location>
</feature>
<reference evidence="2" key="1">
    <citation type="journal article" date="2021" name="Proc. Natl. Acad. Sci. U.S.A.">
        <title>A Catalog of Tens of Thousands of Viruses from Human Metagenomes Reveals Hidden Associations with Chronic Diseases.</title>
        <authorList>
            <person name="Tisza M.J."/>
            <person name="Buck C.B."/>
        </authorList>
    </citation>
    <scope>NUCLEOTIDE SEQUENCE</scope>
    <source>
        <strain evidence="2">Ctk6V34</strain>
    </source>
</reference>
<dbReference type="EMBL" id="BK016190">
    <property type="protein sequence ID" value="DAG01311.1"/>
    <property type="molecule type" value="Genomic_DNA"/>
</dbReference>
<keyword evidence="1" id="KW-0472">Membrane</keyword>
<evidence type="ECO:0000313" key="2">
    <source>
        <dbReference type="EMBL" id="DAG01311.1"/>
    </source>
</evidence>